<accession>A0AA38FDE7</accession>
<comment type="caution">
    <text evidence="2">The sequence shown here is derived from an EMBL/GenBank/DDBJ whole genome shotgun (WGS) entry which is preliminary data.</text>
</comment>
<dbReference type="AlphaFoldDB" id="A0AA38FDE7"/>
<evidence type="ECO:0000256" key="1">
    <source>
        <dbReference type="SAM" id="MobiDB-lite"/>
    </source>
</evidence>
<name>A0AA38FDE7_TAXCH</name>
<gene>
    <name evidence="2" type="ORF">KI387_029369</name>
</gene>
<feature type="non-terminal residue" evidence="2">
    <location>
        <position position="59"/>
    </location>
</feature>
<organism evidence="2 3">
    <name type="scientific">Taxus chinensis</name>
    <name type="common">Chinese yew</name>
    <name type="synonym">Taxus wallichiana var. chinensis</name>
    <dbReference type="NCBI Taxonomy" id="29808"/>
    <lineage>
        <taxon>Eukaryota</taxon>
        <taxon>Viridiplantae</taxon>
        <taxon>Streptophyta</taxon>
        <taxon>Embryophyta</taxon>
        <taxon>Tracheophyta</taxon>
        <taxon>Spermatophyta</taxon>
        <taxon>Pinopsida</taxon>
        <taxon>Pinidae</taxon>
        <taxon>Conifers II</taxon>
        <taxon>Cupressales</taxon>
        <taxon>Taxaceae</taxon>
        <taxon>Taxus</taxon>
    </lineage>
</organism>
<evidence type="ECO:0000313" key="2">
    <source>
        <dbReference type="EMBL" id="KAH9297687.1"/>
    </source>
</evidence>
<reference evidence="2 3" key="1">
    <citation type="journal article" date="2021" name="Nat. Plants">
        <title>The Taxus genome provides insights into paclitaxel biosynthesis.</title>
        <authorList>
            <person name="Xiong X."/>
            <person name="Gou J."/>
            <person name="Liao Q."/>
            <person name="Li Y."/>
            <person name="Zhou Q."/>
            <person name="Bi G."/>
            <person name="Li C."/>
            <person name="Du R."/>
            <person name="Wang X."/>
            <person name="Sun T."/>
            <person name="Guo L."/>
            <person name="Liang H."/>
            <person name="Lu P."/>
            <person name="Wu Y."/>
            <person name="Zhang Z."/>
            <person name="Ro D.K."/>
            <person name="Shang Y."/>
            <person name="Huang S."/>
            <person name="Yan J."/>
        </authorList>
    </citation>
    <scope>NUCLEOTIDE SEQUENCE [LARGE SCALE GENOMIC DNA]</scope>
    <source>
        <strain evidence="2">Ta-2019</strain>
    </source>
</reference>
<dbReference type="Proteomes" id="UP000824469">
    <property type="component" value="Unassembled WGS sequence"/>
</dbReference>
<sequence length="59" mass="6442">GRGKARFIEVFEESKGDKGEELETRKMDDGDGVALDSGDAGQEEKDFPREIIATLPSTL</sequence>
<feature type="compositionally biased region" description="Basic and acidic residues" evidence="1">
    <location>
        <begin position="12"/>
        <end position="29"/>
    </location>
</feature>
<proteinExistence type="predicted"/>
<feature type="non-terminal residue" evidence="2">
    <location>
        <position position="1"/>
    </location>
</feature>
<protein>
    <submittedName>
        <fullName evidence="2">Uncharacterized protein</fullName>
    </submittedName>
</protein>
<evidence type="ECO:0000313" key="3">
    <source>
        <dbReference type="Proteomes" id="UP000824469"/>
    </source>
</evidence>
<dbReference type="EMBL" id="JAHRHJ020000010">
    <property type="protein sequence ID" value="KAH9297687.1"/>
    <property type="molecule type" value="Genomic_DNA"/>
</dbReference>
<feature type="region of interest" description="Disordered" evidence="1">
    <location>
        <begin position="12"/>
        <end position="44"/>
    </location>
</feature>
<keyword evidence="3" id="KW-1185">Reference proteome</keyword>